<evidence type="ECO:0000259" key="1">
    <source>
        <dbReference type="Pfam" id="PF23826"/>
    </source>
</evidence>
<name>A0AB39AKP2_9CAUD</name>
<accession>A0AB39AKP2</accession>
<feature type="domain" description="DUF7196" evidence="1">
    <location>
        <begin position="1"/>
        <end position="72"/>
    </location>
</feature>
<organism evidence="2">
    <name type="scientific">Mycolicibacterium phage phi1_186018</name>
    <dbReference type="NCBI Taxonomy" id="3236641"/>
    <lineage>
        <taxon>Viruses</taxon>
        <taxon>Duplodnaviria</taxon>
        <taxon>Heunggongvirae</taxon>
        <taxon>Uroviricota</taxon>
        <taxon>Caudoviricetes</taxon>
        <taxon>Bclasvirinae</taxon>
        <taxon>Coopervirus</taxon>
    </lineage>
</organism>
<proteinExistence type="predicted"/>
<gene>
    <name evidence="2" type="ORF">NJGIMKJC_CDS0010</name>
</gene>
<reference evidence="2" key="1">
    <citation type="submission" date="2024-06" db="EMBL/GenBank/DDBJ databases">
        <title>The complete genome of Mycolicibacterium smegmatis phage.</title>
        <authorList>
            <person name="Zong M."/>
            <person name="Wu X."/>
            <person name="Feng Y."/>
        </authorList>
    </citation>
    <scope>NUCLEOTIDE SEQUENCE</scope>
</reference>
<dbReference type="InterPro" id="IPR055620">
    <property type="entry name" value="DUF7196"/>
</dbReference>
<evidence type="ECO:0000313" key="2">
    <source>
        <dbReference type="EMBL" id="XDG31276.1"/>
    </source>
</evidence>
<sequence>MGCGCGGGAGSNRSDTIGYYVVLPGDGGMLPAGVNPADPDAGEPPYAFYQEAHNQVVLNGGGTVRRLRKQPAIT</sequence>
<protein>
    <recommendedName>
        <fullName evidence="1">DUF7196 domain-containing protein</fullName>
    </recommendedName>
</protein>
<dbReference type="EMBL" id="PP947710">
    <property type="protein sequence ID" value="XDG31276.1"/>
    <property type="molecule type" value="Genomic_DNA"/>
</dbReference>
<dbReference type="Pfam" id="PF23826">
    <property type="entry name" value="DUF7196"/>
    <property type="match status" value="1"/>
</dbReference>